<dbReference type="EMBL" id="JBEPMB010000002">
    <property type="protein sequence ID" value="MET3613940.1"/>
    <property type="molecule type" value="Genomic_DNA"/>
</dbReference>
<dbReference type="CDD" id="cd06533">
    <property type="entry name" value="Glyco_transf_WecG_TagA"/>
    <property type="match status" value="1"/>
</dbReference>
<dbReference type="PANTHER" id="PTHR34136:SF1">
    <property type="entry name" value="UDP-N-ACETYL-D-MANNOSAMINURONIC ACID TRANSFERASE"/>
    <property type="match status" value="1"/>
</dbReference>
<proteinExistence type="predicted"/>
<keyword evidence="1" id="KW-0328">Glycosyltransferase</keyword>
<dbReference type="Proteomes" id="UP001549047">
    <property type="component" value="Unassembled WGS sequence"/>
</dbReference>
<dbReference type="RefSeq" id="WP_354556433.1">
    <property type="nucleotide sequence ID" value="NZ_JBEPMB010000002.1"/>
</dbReference>
<evidence type="ECO:0000256" key="1">
    <source>
        <dbReference type="ARBA" id="ARBA00022676"/>
    </source>
</evidence>
<keyword evidence="4" id="KW-1185">Reference proteome</keyword>
<accession>A0ABV2J1T9</accession>
<keyword evidence="2" id="KW-0808">Transferase</keyword>
<dbReference type="PANTHER" id="PTHR34136">
    <property type="match status" value="1"/>
</dbReference>
<protein>
    <submittedName>
        <fullName evidence="3">Exopolysaccharide biosynthesis WecB/TagA/CpsF family protein</fullName>
    </submittedName>
</protein>
<evidence type="ECO:0000256" key="2">
    <source>
        <dbReference type="ARBA" id="ARBA00022679"/>
    </source>
</evidence>
<sequence length="270" mass="30296">MNHISHIKSAAVSRRAILGLDVSCFGYGDALAFANQMASLPLGQTIISFLNANNANIMYADAEYRDILTRQMILPDGIGVDIASTFVYGDKFPANLNGTDFVPALLTYMDRPKRIGLIGGLPEVAAKAAANFKRHAPWHEFIVVSDGYFEETDSVNVAERMDALKLDVLMVGLGSPKQEKWVDTYVRPHHARLVLCVGALFDFVANAVPRAPHFLRRMRLEWLFRLLIEPKRMWRRYIIGNPLFIARSLRQAFVVRVLGKPYAHGENLVV</sequence>
<comment type="caution">
    <text evidence="3">The sequence shown here is derived from an EMBL/GenBank/DDBJ whole genome shotgun (WGS) entry which is preliminary data.</text>
</comment>
<dbReference type="InterPro" id="IPR004629">
    <property type="entry name" value="WecG_TagA_CpsF"/>
</dbReference>
<dbReference type="NCBIfam" id="TIGR00696">
    <property type="entry name" value="wecG_tagA_cpsF"/>
    <property type="match status" value="1"/>
</dbReference>
<evidence type="ECO:0000313" key="3">
    <source>
        <dbReference type="EMBL" id="MET3613940.1"/>
    </source>
</evidence>
<evidence type="ECO:0000313" key="4">
    <source>
        <dbReference type="Proteomes" id="UP001549047"/>
    </source>
</evidence>
<dbReference type="Pfam" id="PF03808">
    <property type="entry name" value="Glyco_tran_WecG"/>
    <property type="match status" value="1"/>
</dbReference>
<name>A0ABV2J1T9_9HYPH</name>
<reference evidence="3 4" key="1">
    <citation type="submission" date="2024-06" db="EMBL/GenBank/DDBJ databases">
        <title>Genomic Encyclopedia of Type Strains, Phase IV (KMG-IV): sequencing the most valuable type-strain genomes for metagenomic binning, comparative biology and taxonomic classification.</title>
        <authorList>
            <person name="Goeker M."/>
        </authorList>
    </citation>
    <scope>NUCLEOTIDE SEQUENCE [LARGE SCALE GENOMIC DNA]</scope>
    <source>
        <strain evidence="3 4">DSM 29780</strain>
    </source>
</reference>
<gene>
    <name evidence="3" type="ORF">ABID16_002269</name>
</gene>
<organism evidence="3 4">
    <name type="scientific">Rhizobium aquaticum</name>
    <dbReference type="NCBI Taxonomy" id="1549636"/>
    <lineage>
        <taxon>Bacteria</taxon>
        <taxon>Pseudomonadati</taxon>
        <taxon>Pseudomonadota</taxon>
        <taxon>Alphaproteobacteria</taxon>
        <taxon>Hyphomicrobiales</taxon>
        <taxon>Rhizobiaceae</taxon>
        <taxon>Rhizobium/Agrobacterium group</taxon>
        <taxon>Rhizobium</taxon>
    </lineage>
</organism>